<dbReference type="RefSeq" id="WP_338549176.1">
    <property type="nucleotide sequence ID" value="NZ_CP146069.1"/>
</dbReference>
<feature type="transmembrane region" description="Helical" evidence="1">
    <location>
        <begin position="12"/>
        <end position="32"/>
    </location>
</feature>
<organism evidence="2 3">
    <name type="scientific">Roseovarius phycicola</name>
    <dbReference type="NCBI Taxonomy" id="3080976"/>
    <lineage>
        <taxon>Bacteria</taxon>
        <taxon>Pseudomonadati</taxon>
        <taxon>Pseudomonadota</taxon>
        <taxon>Alphaproteobacteria</taxon>
        <taxon>Rhodobacterales</taxon>
        <taxon>Roseobacteraceae</taxon>
        <taxon>Roseovarius</taxon>
    </lineage>
</organism>
<proteinExistence type="predicted"/>
<keyword evidence="1" id="KW-1133">Transmembrane helix</keyword>
<protein>
    <recommendedName>
        <fullName evidence="4">DUF3239 domain-containing protein</fullName>
    </recommendedName>
</protein>
<dbReference type="EMBL" id="CP146069">
    <property type="protein sequence ID" value="WWR46314.1"/>
    <property type="molecule type" value="Genomic_DNA"/>
</dbReference>
<keyword evidence="3" id="KW-1185">Reference proteome</keyword>
<evidence type="ECO:0008006" key="4">
    <source>
        <dbReference type="Google" id="ProtNLM"/>
    </source>
</evidence>
<accession>A0ABZ2HEF3</accession>
<evidence type="ECO:0000256" key="1">
    <source>
        <dbReference type="SAM" id="Phobius"/>
    </source>
</evidence>
<evidence type="ECO:0000313" key="3">
    <source>
        <dbReference type="Proteomes" id="UP001364156"/>
    </source>
</evidence>
<name>A0ABZ2HEF3_9RHOB</name>
<keyword evidence="1" id="KW-0812">Transmembrane</keyword>
<reference evidence="2 3" key="1">
    <citation type="submission" date="2023-10" db="EMBL/GenBank/DDBJ databases">
        <title>Roseovarius strain S88 nov., isolated from a marine algae.</title>
        <authorList>
            <person name="Lee M.W."/>
            <person name="Lee J.K."/>
            <person name="Kim J.M."/>
            <person name="Choi D.G."/>
            <person name="Baek J.H."/>
            <person name="Bayburt H."/>
            <person name="Jung J.J."/>
            <person name="Han D.M."/>
            <person name="Jeon C.O."/>
        </authorList>
    </citation>
    <scope>NUCLEOTIDE SEQUENCE [LARGE SCALE GENOMIC DNA]</scope>
    <source>
        <strain evidence="2 3">S88</strain>
    </source>
</reference>
<dbReference type="Proteomes" id="UP001364156">
    <property type="component" value="Chromosome"/>
</dbReference>
<sequence length="173" mass="18627">MSFIRPEAAANLFRWREALIGLAVLALGAWWALTLNGILSWVGMAFCVAGLVLTVTGLQRGRFRSNTGGPGIVQIDEGRVTYFGPLTGGSIDLSEMTELALDPTGQPAHWRLSQPGQPQLFIPVSATGNDALFDAFSSLPGLRSETLVAAANNKLTIPTRIWVRHETLAKLRG</sequence>
<gene>
    <name evidence="2" type="ORF">RZ517_16310</name>
</gene>
<feature type="transmembrane region" description="Helical" evidence="1">
    <location>
        <begin position="38"/>
        <end position="58"/>
    </location>
</feature>
<evidence type="ECO:0000313" key="2">
    <source>
        <dbReference type="EMBL" id="WWR46314.1"/>
    </source>
</evidence>
<keyword evidence="1" id="KW-0472">Membrane</keyword>